<comment type="caution">
    <text evidence="2">The sequence shown here is derived from an EMBL/GenBank/DDBJ whole genome shotgun (WGS) entry which is preliminary data.</text>
</comment>
<dbReference type="AlphaFoldDB" id="A0A6B1DN49"/>
<dbReference type="EMBL" id="VXPY01000001">
    <property type="protein sequence ID" value="MYD88717.1"/>
    <property type="molecule type" value="Genomic_DNA"/>
</dbReference>
<evidence type="ECO:0000259" key="1">
    <source>
        <dbReference type="Pfam" id="PF05685"/>
    </source>
</evidence>
<reference evidence="2" key="1">
    <citation type="submission" date="2019-09" db="EMBL/GenBank/DDBJ databases">
        <title>Characterisation of the sponge microbiome using genome-centric metagenomics.</title>
        <authorList>
            <person name="Engelberts J.P."/>
            <person name="Robbins S.J."/>
            <person name="De Goeij J.M."/>
            <person name="Aranda M."/>
            <person name="Bell S.C."/>
            <person name="Webster N.S."/>
        </authorList>
    </citation>
    <scope>NUCLEOTIDE SEQUENCE</scope>
    <source>
        <strain evidence="2">SB0662_bin_9</strain>
    </source>
</reference>
<dbReference type="GO" id="GO:0004519">
    <property type="term" value="F:endonuclease activity"/>
    <property type="evidence" value="ECO:0007669"/>
    <property type="project" value="UniProtKB-KW"/>
</dbReference>
<sequence length="375" mass="43050">MTTAILPSPTQTLPDGRTLEFHLHSLTDPSMTRDARTQRAAWRLDHLNMWQAQIEVLQHYQPWYPYDIAHEYEHNWTTDPDYCAEGIALFEFDENDTVKNEDERSQSIETHMRDTARDRVGHRVVYQTGYVFVPEIAVQLGRYTAQGKPANAVKPDLIVMPSEEDLHVGKLLPPEERGPRPDDPVPELVLEILSESTAQTDLNEKRIIYETLGVHEYLVYDLGGKRAPDSPRALLLYRLDTDGRYRAAQPDAEGTHWSDVFDTRIHMQPAADDPEGTEAPVFQWYDQEKGCWRDCASDKQRESHAEGRAEGEIRMALRMLDRVLPPDADRVAVEDRWTQHGLPDNVDDLVFQVVAAPDRWREVLDMPEAPAPRSH</sequence>
<protein>
    <submittedName>
        <fullName evidence="2">Uma2 family endonuclease</fullName>
    </submittedName>
</protein>
<dbReference type="InterPro" id="IPR008538">
    <property type="entry name" value="Uma2"/>
</dbReference>
<dbReference type="InterPro" id="IPR011335">
    <property type="entry name" value="Restrct_endonuc-II-like"/>
</dbReference>
<dbReference type="Pfam" id="PF05685">
    <property type="entry name" value="Uma2"/>
    <property type="match status" value="1"/>
</dbReference>
<dbReference type="Gene3D" id="3.90.1570.10">
    <property type="entry name" value="tt1808, chain A"/>
    <property type="match status" value="1"/>
</dbReference>
<dbReference type="SUPFAM" id="SSF52980">
    <property type="entry name" value="Restriction endonuclease-like"/>
    <property type="match status" value="1"/>
</dbReference>
<dbReference type="CDD" id="cd06260">
    <property type="entry name" value="DUF820-like"/>
    <property type="match status" value="1"/>
</dbReference>
<evidence type="ECO:0000313" key="2">
    <source>
        <dbReference type="EMBL" id="MYD88717.1"/>
    </source>
</evidence>
<proteinExistence type="predicted"/>
<accession>A0A6B1DN49</accession>
<keyword evidence="2" id="KW-0540">Nuclease</keyword>
<keyword evidence="2" id="KW-0255">Endonuclease</keyword>
<dbReference type="InterPro" id="IPR012296">
    <property type="entry name" value="Nuclease_put_TT1808"/>
</dbReference>
<name>A0A6B1DN49_9CHLR</name>
<dbReference type="PANTHER" id="PTHR33352:SF3">
    <property type="entry name" value="SLR1612 PROTEIN"/>
    <property type="match status" value="1"/>
</dbReference>
<organism evidence="2">
    <name type="scientific">Caldilineaceae bacterium SB0662_bin_9</name>
    <dbReference type="NCBI Taxonomy" id="2605258"/>
    <lineage>
        <taxon>Bacteria</taxon>
        <taxon>Bacillati</taxon>
        <taxon>Chloroflexota</taxon>
        <taxon>Caldilineae</taxon>
        <taxon>Caldilineales</taxon>
        <taxon>Caldilineaceae</taxon>
    </lineage>
</organism>
<keyword evidence="2" id="KW-0378">Hydrolase</keyword>
<feature type="domain" description="Putative restriction endonuclease" evidence="1">
    <location>
        <begin position="128"/>
        <end position="257"/>
    </location>
</feature>
<gene>
    <name evidence="2" type="ORF">F4Y08_00015</name>
</gene>
<dbReference type="PANTHER" id="PTHR33352">
    <property type="entry name" value="SLR1095 PROTEIN"/>
    <property type="match status" value="1"/>
</dbReference>